<keyword evidence="3" id="KW-0234">DNA repair</keyword>
<evidence type="ECO:0000256" key="3">
    <source>
        <dbReference type="ARBA" id="ARBA00023204"/>
    </source>
</evidence>
<evidence type="ECO:0000313" key="5">
    <source>
        <dbReference type="EMBL" id="MYL35516.1"/>
    </source>
</evidence>
<protein>
    <recommendedName>
        <fullName evidence="7">DNA repair protein Rad52</fullName>
    </recommendedName>
</protein>
<name>A0A6I5A594_9BACI</name>
<comment type="caution">
    <text evidence="5">The sequence shown here is derived from an EMBL/GenBank/DDBJ whole genome shotgun (WGS) entry which is preliminary data.</text>
</comment>
<evidence type="ECO:0008006" key="7">
    <source>
        <dbReference type="Google" id="ProtNLM"/>
    </source>
</evidence>
<dbReference type="Proteomes" id="UP000468638">
    <property type="component" value="Unassembled WGS sequence"/>
</dbReference>
<evidence type="ECO:0000256" key="4">
    <source>
        <dbReference type="SAM" id="MobiDB-lite"/>
    </source>
</evidence>
<dbReference type="OrthoDB" id="9805874at2"/>
<comment type="similarity">
    <text evidence="1">Belongs to the RAD52 family.</text>
</comment>
<accession>A0A6I5A594</accession>
<dbReference type="InterPro" id="IPR041247">
    <property type="entry name" value="Rad52_fam"/>
</dbReference>
<feature type="compositionally biased region" description="Polar residues" evidence="4">
    <location>
        <begin position="173"/>
        <end position="196"/>
    </location>
</feature>
<dbReference type="GO" id="GO:0006281">
    <property type="term" value="P:DNA repair"/>
    <property type="evidence" value="ECO:0007669"/>
    <property type="project" value="UniProtKB-KW"/>
</dbReference>
<evidence type="ECO:0000256" key="1">
    <source>
        <dbReference type="ARBA" id="ARBA00006638"/>
    </source>
</evidence>
<feature type="region of interest" description="Disordered" evidence="4">
    <location>
        <begin position="156"/>
        <end position="198"/>
    </location>
</feature>
<dbReference type="RefSeq" id="WP_160850580.1">
    <property type="nucleotide sequence ID" value="NZ_WMEQ01000017.1"/>
</dbReference>
<reference evidence="5 6" key="1">
    <citation type="submission" date="2019-11" db="EMBL/GenBank/DDBJ databases">
        <title>Genome sequences of 17 halophilic strains isolated from different environments.</title>
        <authorList>
            <person name="Furrow R.E."/>
        </authorList>
    </citation>
    <scope>NUCLEOTIDE SEQUENCE [LARGE SCALE GENOMIC DNA]</scope>
    <source>
        <strain evidence="5 6">22514_16_FS</strain>
    </source>
</reference>
<dbReference type="AlphaFoldDB" id="A0A6I5A594"/>
<gene>
    <name evidence="5" type="ORF">GLW05_18210</name>
</gene>
<sequence>MEPLNMQEIKEKLSEPFSSQDLEWRTVHTFSNQNGPTAIVVPYVQSRAIMNRLDEVVGWDRWENEIKELPGGGVTQGIRIWISEERSIIKWDGADRTQVEPTKGAISGALKRSAILYNLGRYLYDLGEFRVKVTQQKSTQNDVRVNDKKQNIFGYFTPPQLPSNALPQHEQGSRSGQTSPQQNQGHEKPQQSTQGSIPPGFTECILDGLLPKDANGQRYYEIALMSNNNQSAVVYAIGKMAQKIEELSLEPKSKVAVKTSMHESGQAYVIDDIAKVG</sequence>
<evidence type="ECO:0000256" key="2">
    <source>
        <dbReference type="ARBA" id="ARBA00022763"/>
    </source>
</evidence>
<dbReference type="EMBL" id="WMEQ01000017">
    <property type="protein sequence ID" value="MYL35516.1"/>
    <property type="molecule type" value="Genomic_DNA"/>
</dbReference>
<dbReference type="Pfam" id="PF04098">
    <property type="entry name" value="Rad52_Rad22"/>
    <property type="match status" value="1"/>
</dbReference>
<organism evidence="5 6">
    <name type="scientific">Pontibacillus yanchengensis</name>
    <dbReference type="NCBI Taxonomy" id="462910"/>
    <lineage>
        <taxon>Bacteria</taxon>
        <taxon>Bacillati</taxon>
        <taxon>Bacillota</taxon>
        <taxon>Bacilli</taxon>
        <taxon>Bacillales</taxon>
        <taxon>Bacillaceae</taxon>
        <taxon>Pontibacillus</taxon>
    </lineage>
</organism>
<evidence type="ECO:0000313" key="6">
    <source>
        <dbReference type="Proteomes" id="UP000468638"/>
    </source>
</evidence>
<keyword evidence="2" id="KW-0227">DNA damage</keyword>
<proteinExistence type="inferred from homology"/>